<protein>
    <recommendedName>
        <fullName evidence="3">Ig-like domain-containing protein</fullName>
    </recommendedName>
</protein>
<sequence>MNPLIILLTICALSSSEDESSYTHSPNVSSTTPKSKFGLAWLFSSNKNSKKNLIREKQEEEKELIDKRALDTNLYITASRGKMRVLSHKSYESGDLKKENLFCNFDDSIEQVEAREGEDVELTCRLQNLHYEIDLNKLKMEWNWIESSGCNESAANVSYGDKIVQVKPKCMIITDFPFDDLQTSSKNISCSADIVLFQVTVNNTGKYRCTASIGFSGTQNIYNHLYGEVYVRVSRRNNYSIHKIVSIIIVTTVLVVSFMLLFKKILKFKLPWEGKNENYAAEWPVTVPARRIASSGSLGRRLSGPIILEEEEEEEDERDSLEEVEVIVSEDAPIKSSLKRPKLDSIGGLEFNF</sequence>
<accession>A0A0K2TVZ7</accession>
<keyword evidence="2" id="KW-0732">Signal</keyword>
<dbReference type="InterPro" id="IPR036179">
    <property type="entry name" value="Ig-like_dom_sf"/>
</dbReference>
<dbReference type="EMBL" id="HACA01012200">
    <property type="protein sequence ID" value="CDW29561.1"/>
    <property type="molecule type" value="Transcribed_RNA"/>
</dbReference>
<keyword evidence="1" id="KW-0812">Transmembrane</keyword>
<evidence type="ECO:0000256" key="1">
    <source>
        <dbReference type="SAM" id="Phobius"/>
    </source>
</evidence>
<dbReference type="PROSITE" id="PS50835">
    <property type="entry name" value="IG_LIKE"/>
    <property type="match status" value="1"/>
</dbReference>
<reference evidence="4" key="1">
    <citation type="submission" date="2014-05" db="EMBL/GenBank/DDBJ databases">
        <authorList>
            <person name="Chronopoulou M."/>
        </authorList>
    </citation>
    <scope>NUCLEOTIDE SEQUENCE</scope>
    <source>
        <tissue evidence="4">Whole organism</tissue>
    </source>
</reference>
<feature type="signal peptide" evidence="2">
    <location>
        <begin position="1"/>
        <end position="16"/>
    </location>
</feature>
<feature type="chain" id="PRO_5005488143" description="Ig-like domain-containing protein" evidence="2">
    <location>
        <begin position="17"/>
        <end position="353"/>
    </location>
</feature>
<name>A0A0K2TVZ7_LEPSM</name>
<dbReference type="SUPFAM" id="SSF48726">
    <property type="entry name" value="Immunoglobulin"/>
    <property type="match status" value="1"/>
</dbReference>
<keyword evidence="1" id="KW-1133">Transmembrane helix</keyword>
<dbReference type="InterPro" id="IPR007110">
    <property type="entry name" value="Ig-like_dom"/>
</dbReference>
<dbReference type="AlphaFoldDB" id="A0A0K2TVZ7"/>
<dbReference type="Gene3D" id="2.60.40.10">
    <property type="entry name" value="Immunoglobulins"/>
    <property type="match status" value="1"/>
</dbReference>
<evidence type="ECO:0000313" key="4">
    <source>
        <dbReference type="EMBL" id="CDW29561.1"/>
    </source>
</evidence>
<evidence type="ECO:0000259" key="3">
    <source>
        <dbReference type="PROSITE" id="PS50835"/>
    </source>
</evidence>
<dbReference type="SMART" id="SM00409">
    <property type="entry name" value="IG"/>
    <property type="match status" value="1"/>
</dbReference>
<feature type="transmembrane region" description="Helical" evidence="1">
    <location>
        <begin position="244"/>
        <end position="262"/>
    </location>
</feature>
<proteinExistence type="predicted"/>
<feature type="domain" description="Ig-like" evidence="3">
    <location>
        <begin position="107"/>
        <end position="212"/>
    </location>
</feature>
<organism evidence="4">
    <name type="scientific">Lepeophtheirus salmonis</name>
    <name type="common">Salmon louse</name>
    <name type="synonym">Caligus salmonis</name>
    <dbReference type="NCBI Taxonomy" id="72036"/>
    <lineage>
        <taxon>Eukaryota</taxon>
        <taxon>Metazoa</taxon>
        <taxon>Ecdysozoa</taxon>
        <taxon>Arthropoda</taxon>
        <taxon>Crustacea</taxon>
        <taxon>Multicrustacea</taxon>
        <taxon>Hexanauplia</taxon>
        <taxon>Copepoda</taxon>
        <taxon>Siphonostomatoida</taxon>
        <taxon>Caligidae</taxon>
        <taxon>Lepeophtheirus</taxon>
    </lineage>
</organism>
<evidence type="ECO:0000256" key="2">
    <source>
        <dbReference type="SAM" id="SignalP"/>
    </source>
</evidence>
<keyword evidence="1" id="KW-0472">Membrane</keyword>
<dbReference type="InterPro" id="IPR003599">
    <property type="entry name" value="Ig_sub"/>
</dbReference>
<dbReference type="InterPro" id="IPR013783">
    <property type="entry name" value="Ig-like_fold"/>
</dbReference>